<evidence type="ECO:0000313" key="2">
    <source>
        <dbReference type="EMBL" id="KAK1651539.1"/>
    </source>
</evidence>
<protein>
    <recommendedName>
        <fullName evidence="4">CCHC-type domain-containing protein</fullName>
    </recommendedName>
</protein>
<dbReference type="Gene3D" id="4.10.60.10">
    <property type="entry name" value="Zinc finger, CCHC-type"/>
    <property type="match status" value="1"/>
</dbReference>
<gene>
    <name evidence="2" type="ORF">QYE76_069344</name>
</gene>
<evidence type="ECO:0008006" key="4">
    <source>
        <dbReference type="Google" id="ProtNLM"/>
    </source>
</evidence>
<evidence type="ECO:0000313" key="3">
    <source>
        <dbReference type="Proteomes" id="UP001231189"/>
    </source>
</evidence>
<name>A0AAD8SGK9_LOLMU</name>
<proteinExistence type="predicted"/>
<keyword evidence="3" id="KW-1185">Reference proteome</keyword>
<evidence type="ECO:0000256" key="1">
    <source>
        <dbReference type="SAM" id="MobiDB-lite"/>
    </source>
</evidence>
<dbReference type="EMBL" id="JAUUTY010000004">
    <property type="protein sequence ID" value="KAK1651539.1"/>
    <property type="molecule type" value="Genomic_DNA"/>
</dbReference>
<reference evidence="2" key="1">
    <citation type="submission" date="2023-07" db="EMBL/GenBank/DDBJ databases">
        <title>A chromosome-level genome assembly of Lolium multiflorum.</title>
        <authorList>
            <person name="Chen Y."/>
            <person name="Copetti D."/>
            <person name="Kolliker R."/>
            <person name="Studer B."/>
        </authorList>
    </citation>
    <scope>NUCLEOTIDE SEQUENCE</scope>
    <source>
        <strain evidence="2">02402/16</strain>
        <tissue evidence="2">Leaf</tissue>
    </source>
</reference>
<dbReference type="Proteomes" id="UP001231189">
    <property type="component" value="Unassembled WGS sequence"/>
</dbReference>
<feature type="compositionally biased region" description="Basic and acidic residues" evidence="1">
    <location>
        <begin position="16"/>
        <end position="26"/>
    </location>
</feature>
<organism evidence="2 3">
    <name type="scientific">Lolium multiflorum</name>
    <name type="common">Italian ryegrass</name>
    <name type="synonym">Lolium perenne subsp. multiflorum</name>
    <dbReference type="NCBI Taxonomy" id="4521"/>
    <lineage>
        <taxon>Eukaryota</taxon>
        <taxon>Viridiplantae</taxon>
        <taxon>Streptophyta</taxon>
        <taxon>Embryophyta</taxon>
        <taxon>Tracheophyta</taxon>
        <taxon>Spermatophyta</taxon>
        <taxon>Magnoliopsida</taxon>
        <taxon>Liliopsida</taxon>
        <taxon>Poales</taxon>
        <taxon>Poaceae</taxon>
        <taxon>BOP clade</taxon>
        <taxon>Pooideae</taxon>
        <taxon>Poodae</taxon>
        <taxon>Poeae</taxon>
        <taxon>Poeae Chloroplast Group 2 (Poeae type)</taxon>
        <taxon>Loliodinae</taxon>
        <taxon>Loliinae</taxon>
        <taxon>Lolium</taxon>
    </lineage>
</organism>
<feature type="region of interest" description="Disordered" evidence="1">
    <location>
        <begin position="412"/>
        <end position="450"/>
    </location>
</feature>
<feature type="compositionally biased region" description="Basic residues" evidence="1">
    <location>
        <begin position="438"/>
        <end position="450"/>
    </location>
</feature>
<comment type="caution">
    <text evidence="2">The sequence shown here is derived from an EMBL/GenBank/DDBJ whole genome shotgun (WGS) entry which is preliminary data.</text>
</comment>
<dbReference type="AlphaFoldDB" id="A0AAD8SGK9"/>
<sequence length="450" mass="50990">MQDIGREKKEKKKERKEKEEKEESKEKKKKGAWAVQGLATRRLGHGTAHGTGEAGRLSIDAGVWSPAVHRPRLRPPGPSLGHVASSVAGARRRTVVPAQTGRYYRPPLSNVSNGRIGCPFKGFFSIELGASNELWRIIMVGFKPYNPDNLTRREAVDSQLNNTALHMIQSSVGTKELHRVRNYTTAKEAWDGLTASCIGSESTRRNKYNALKNKAEGFLRLPDEDHEDMYGRLLTVADAFRLIGATHINDTWIKEKYIECMMPFVPIDVKTLVGRECYSSLTSQQVVHEMQALKVLEASHDSRNRALGMAKGSNLALVVNSVDEVIPQESYRASWSMTYPEDLQCHYHDHMAFHAKSFWIDPSKAKEDNIKRNNKSGFTSFGPKTRSCYNCDDKRHFIAECPYENRELHNGRLIPKDKSKDSKGKYSKPLNKKFYNNKTKKGKRPSRVVL</sequence>
<accession>A0AAD8SGK9</accession>
<feature type="compositionally biased region" description="Basic and acidic residues" evidence="1">
    <location>
        <begin position="412"/>
        <end position="424"/>
    </location>
</feature>
<feature type="region of interest" description="Disordered" evidence="1">
    <location>
        <begin position="1"/>
        <end position="33"/>
    </location>
</feature>